<keyword evidence="4" id="KW-0788">Thiol protease</keyword>
<sequence length="382" mass="41384">MASHRKPRTSILASPGGRRTAVGLTTAALASATLLSQSANAAPRAPKPGIEEVKQKVDGLYHEAEVATQKYNAVKERADAQRDTVDGLLDAAAKRAEKMNESRRMLGTFASAQYRTGGLNPTAQLMLAKDPQQFFDRSHLMERMTGRQKQAVSDYQEQQAAAARQRAEASRSLERLQTSQASLKESKRSVQGKLAEARQLLSRLTAQEKARMAELERRKEAAAKRKAEEEARKQQERERQRQHDGGGPSGGQTGGGADDGSTGGSSSAKAEKALAFARAQTGKPYVWGATGPSSYDCSGLTQAAWKAAGVDLPRTTWDQVKVGQRIATKDLKPGDLVFFYDDISHVGMYIGGGKMIHAPHPGANVREESIYYMPIYGSVRPG</sequence>
<evidence type="ECO:0000256" key="2">
    <source>
        <dbReference type="ARBA" id="ARBA00022670"/>
    </source>
</evidence>
<evidence type="ECO:0000256" key="4">
    <source>
        <dbReference type="ARBA" id="ARBA00022807"/>
    </source>
</evidence>
<dbReference type="Gene3D" id="3.90.1720.10">
    <property type="entry name" value="endopeptidase domain like (from Nostoc punctiforme)"/>
    <property type="match status" value="1"/>
</dbReference>
<dbReference type="PANTHER" id="PTHR47359:SF3">
    <property type="entry name" value="NLP_P60 DOMAIN-CONTAINING PROTEIN-RELATED"/>
    <property type="match status" value="1"/>
</dbReference>
<dbReference type="Pfam" id="PF00877">
    <property type="entry name" value="NLPC_P60"/>
    <property type="match status" value="1"/>
</dbReference>
<feature type="region of interest" description="Disordered" evidence="5">
    <location>
        <begin position="212"/>
        <end position="269"/>
    </location>
</feature>
<keyword evidence="6" id="KW-0732">Signal</keyword>
<keyword evidence="3" id="KW-0378">Hydrolase</keyword>
<organism evidence="8 9">
    <name type="scientific">Streptomyces decoyicus</name>
    <dbReference type="NCBI Taxonomy" id="249567"/>
    <lineage>
        <taxon>Bacteria</taxon>
        <taxon>Bacillati</taxon>
        <taxon>Actinomycetota</taxon>
        <taxon>Actinomycetes</taxon>
        <taxon>Kitasatosporales</taxon>
        <taxon>Streptomycetaceae</taxon>
        <taxon>Streptomyces</taxon>
    </lineage>
</organism>
<feature type="compositionally biased region" description="Basic and acidic residues" evidence="5">
    <location>
        <begin position="212"/>
        <end position="244"/>
    </location>
</feature>
<dbReference type="InterPro" id="IPR000064">
    <property type="entry name" value="NLP_P60_dom"/>
</dbReference>
<dbReference type="EMBL" id="CP109106">
    <property type="protein sequence ID" value="WSB69487.1"/>
    <property type="molecule type" value="Genomic_DNA"/>
</dbReference>
<feature type="chain" id="PRO_5045898965" evidence="6">
    <location>
        <begin position="42"/>
        <end position="382"/>
    </location>
</feature>
<dbReference type="RefSeq" id="WP_326619003.1">
    <property type="nucleotide sequence ID" value="NZ_CP109106.1"/>
</dbReference>
<evidence type="ECO:0000259" key="7">
    <source>
        <dbReference type="PROSITE" id="PS51935"/>
    </source>
</evidence>
<feature type="domain" description="NlpC/P60" evidence="7">
    <location>
        <begin position="267"/>
        <end position="382"/>
    </location>
</feature>
<proteinExistence type="inferred from homology"/>
<evidence type="ECO:0000256" key="1">
    <source>
        <dbReference type="ARBA" id="ARBA00007074"/>
    </source>
</evidence>
<feature type="signal peptide" evidence="6">
    <location>
        <begin position="1"/>
        <end position="41"/>
    </location>
</feature>
<accession>A0ABZ1FGJ9</accession>
<dbReference type="Gene3D" id="6.10.250.3150">
    <property type="match status" value="1"/>
</dbReference>
<dbReference type="PANTHER" id="PTHR47359">
    <property type="entry name" value="PEPTIDOGLYCAN DL-ENDOPEPTIDASE CWLO"/>
    <property type="match status" value="1"/>
</dbReference>
<dbReference type="SUPFAM" id="SSF54001">
    <property type="entry name" value="Cysteine proteinases"/>
    <property type="match status" value="1"/>
</dbReference>
<keyword evidence="9" id="KW-1185">Reference proteome</keyword>
<reference evidence="8 9" key="1">
    <citation type="submission" date="2022-10" db="EMBL/GenBank/DDBJ databases">
        <title>The complete genomes of actinobacterial strains from the NBC collection.</title>
        <authorList>
            <person name="Joergensen T.S."/>
            <person name="Alvarez Arevalo M."/>
            <person name="Sterndorff E.B."/>
            <person name="Faurdal D."/>
            <person name="Vuksanovic O."/>
            <person name="Mourched A.-S."/>
            <person name="Charusanti P."/>
            <person name="Shaw S."/>
            <person name="Blin K."/>
            <person name="Weber T."/>
        </authorList>
    </citation>
    <scope>NUCLEOTIDE SEQUENCE [LARGE SCALE GENOMIC DNA]</scope>
    <source>
        <strain evidence="8 9">NBC 01774</strain>
    </source>
</reference>
<name>A0ABZ1FGJ9_9ACTN</name>
<feature type="region of interest" description="Disordered" evidence="5">
    <location>
        <begin position="144"/>
        <end position="193"/>
    </location>
</feature>
<dbReference type="InterPro" id="IPR051794">
    <property type="entry name" value="PG_Endopeptidase_C40"/>
</dbReference>
<feature type="compositionally biased region" description="Gly residues" evidence="5">
    <location>
        <begin position="245"/>
        <end position="263"/>
    </location>
</feature>
<keyword evidence="2" id="KW-0645">Protease</keyword>
<evidence type="ECO:0000313" key="9">
    <source>
        <dbReference type="Proteomes" id="UP001344251"/>
    </source>
</evidence>
<comment type="similarity">
    <text evidence="1">Belongs to the peptidase C40 family.</text>
</comment>
<feature type="compositionally biased region" description="Basic and acidic residues" evidence="5">
    <location>
        <begin position="165"/>
        <end position="174"/>
    </location>
</feature>
<protein>
    <submittedName>
        <fullName evidence="8">NlpC/P60 family protein</fullName>
    </submittedName>
</protein>
<dbReference type="PROSITE" id="PS51935">
    <property type="entry name" value="NLPC_P60"/>
    <property type="match status" value="1"/>
</dbReference>
<evidence type="ECO:0000256" key="5">
    <source>
        <dbReference type="SAM" id="MobiDB-lite"/>
    </source>
</evidence>
<evidence type="ECO:0000313" key="8">
    <source>
        <dbReference type="EMBL" id="WSB69487.1"/>
    </source>
</evidence>
<evidence type="ECO:0000256" key="6">
    <source>
        <dbReference type="SAM" id="SignalP"/>
    </source>
</evidence>
<evidence type="ECO:0000256" key="3">
    <source>
        <dbReference type="ARBA" id="ARBA00022801"/>
    </source>
</evidence>
<dbReference type="Proteomes" id="UP001344251">
    <property type="component" value="Chromosome"/>
</dbReference>
<dbReference type="InterPro" id="IPR038765">
    <property type="entry name" value="Papain-like_cys_pep_sf"/>
</dbReference>
<gene>
    <name evidence="8" type="ORF">OG863_16840</name>
</gene>